<dbReference type="PIRSF" id="PIRSF005715">
    <property type="entry name" value="VPS45_Sec1"/>
    <property type="match status" value="1"/>
</dbReference>
<name>A0AAN8S7W6_POLSC</name>
<proteinExistence type="inferred from homology"/>
<dbReference type="GO" id="GO:0012505">
    <property type="term" value="C:endomembrane system"/>
    <property type="evidence" value="ECO:0007669"/>
    <property type="project" value="UniProtKB-SubCell"/>
</dbReference>
<dbReference type="InterPro" id="IPR036045">
    <property type="entry name" value="Sec1-like_sf"/>
</dbReference>
<dbReference type="InterPro" id="IPR027482">
    <property type="entry name" value="Sec1-like_dom2"/>
</dbReference>
<accession>A0AAN8S7W6</accession>
<comment type="similarity">
    <text evidence="2">Belongs to the STXBP/unc-18/SEC1 family.</text>
</comment>
<dbReference type="InterPro" id="IPR043154">
    <property type="entry name" value="Sec-1-like_dom1"/>
</dbReference>
<dbReference type="Proteomes" id="UP001372834">
    <property type="component" value="Unassembled WGS sequence"/>
</dbReference>
<evidence type="ECO:0000313" key="4">
    <source>
        <dbReference type="EMBL" id="KAK6621196.1"/>
    </source>
</evidence>
<dbReference type="GO" id="GO:0016192">
    <property type="term" value="P:vesicle-mediated transport"/>
    <property type="evidence" value="ECO:0007669"/>
    <property type="project" value="InterPro"/>
</dbReference>
<comment type="caution">
    <text evidence="4">The sequence shown here is derived from an EMBL/GenBank/DDBJ whole genome shotgun (WGS) entry which is preliminary data.</text>
</comment>
<dbReference type="Gene3D" id="3.40.50.1910">
    <property type="match status" value="2"/>
</dbReference>
<evidence type="ECO:0008006" key="6">
    <source>
        <dbReference type="Google" id="ProtNLM"/>
    </source>
</evidence>
<evidence type="ECO:0000313" key="5">
    <source>
        <dbReference type="Proteomes" id="UP001372834"/>
    </source>
</evidence>
<dbReference type="SUPFAM" id="SSF56815">
    <property type="entry name" value="Sec1/munc18-like (SM) proteins"/>
    <property type="match status" value="1"/>
</dbReference>
<dbReference type="FunFam" id="1.25.40.850:FF:000002">
    <property type="entry name" value="Vacuolar protein sorting-associated protein 33A"/>
    <property type="match status" value="1"/>
</dbReference>
<dbReference type="PANTHER" id="PTHR11679">
    <property type="entry name" value="VESICLE PROTEIN SORTING-ASSOCIATED"/>
    <property type="match status" value="1"/>
</dbReference>
<dbReference type="EMBL" id="JAWJWE010000039">
    <property type="protein sequence ID" value="KAK6621196.1"/>
    <property type="molecule type" value="Genomic_DNA"/>
</dbReference>
<dbReference type="AlphaFoldDB" id="A0AAN8S7W6"/>
<gene>
    <name evidence="4" type="ORF">RUM43_011502</name>
</gene>
<evidence type="ECO:0000256" key="1">
    <source>
        <dbReference type="ARBA" id="ARBA00004184"/>
    </source>
</evidence>
<dbReference type="InterPro" id="IPR001619">
    <property type="entry name" value="Sec1-like"/>
</dbReference>
<dbReference type="Pfam" id="PF00995">
    <property type="entry name" value="Sec1"/>
    <property type="match status" value="1"/>
</dbReference>
<comment type="subcellular location">
    <subcellularLocation>
        <location evidence="1">Endomembrane system</location>
        <topology evidence="1">Peripheral membrane protein</topology>
    </subcellularLocation>
</comment>
<evidence type="ECO:0000256" key="3">
    <source>
        <dbReference type="ARBA" id="ARBA00023136"/>
    </source>
</evidence>
<keyword evidence="3" id="KW-0472">Membrane</keyword>
<evidence type="ECO:0000256" key="2">
    <source>
        <dbReference type="ARBA" id="ARBA00009884"/>
    </source>
</evidence>
<reference evidence="4 5" key="1">
    <citation type="submission" date="2023-10" db="EMBL/GenBank/DDBJ databases">
        <title>Genomes of two closely related lineages of the louse Polyplax serrata with different host specificities.</title>
        <authorList>
            <person name="Martinu J."/>
            <person name="Tarabai H."/>
            <person name="Stefka J."/>
            <person name="Hypsa V."/>
        </authorList>
    </citation>
    <scope>NUCLEOTIDE SEQUENCE [LARGE SCALE GENOMIC DNA]</scope>
    <source>
        <strain evidence="4">HR10_N</strain>
    </source>
</reference>
<organism evidence="4 5">
    <name type="scientific">Polyplax serrata</name>
    <name type="common">Common mouse louse</name>
    <dbReference type="NCBI Taxonomy" id="468196"/>
    <lineage>
        <taxon>Eukaryota</taxon>
        <taxon>Metazoa</taxon>
        <taxon>Ecdysozoa</taxon>
        <taxon>Arthropoda</taxon>
        <taxon>Hexapoda</taxon>
        <taxon>Insecta</taxon>
        <taxon>Pterygota</taxon>
        <taxon>Neoptera</taxon>
        <taxon>Paraneoptera</taxon>
        <taxon>Psocodea</taxon>
        <taxon>Troctomorpha</taxon>
        <taxon>Phthiraptera</taxon>
        <taxon>Anoplura</taxon>
        <taxon>Polyplacidae</taxon>
        <taxon>Polyplax</taxon>
    </lineage>
</organism>
<sequence length="614" mass="69538">MSAHLTTGKINIGQLQELARSNLLCLLEKCDSTKALMWDETLAGPVGLITEYRLLMEHNVKNMFPIKPNFIPRIEEKNVIFIVRPSLPLMDIIADYIHGICKEDRNKVSRRDFHIFFVPHRSLLCEKRLMNKGVFGNCSIEEFNCELFPFDNDLLSMENEYAFKELALENDPTCLYEVTKTLMTIQREYGIIPRVSGKGHAAKTVWNLMNKMLKEQMSTGDKKFFNQVSQIDHLLLIDRSVDLITPMAKQLTYEGLIDELFGINNTTAQFPAEKFMKSENEPEVLTANKKQIILNSSDELFADIRDKHFNAVGHVLSRKAKHISAMYDVKPGESVEQMSKFVMQLPQLKNSKRLLAIHTTIAELVKEKTDTSEFLDSLQIEQELLSGVDTDKVHPFIEDCIAKKQPLVHVLRLLCLQSLANSGLKQKVLEFYKREILQAYGFQHIMTLSNLEKVGLLQSQQSSRPYTILRKTFRLTVEDGSEIEPTDISYVHSLYAPISVRLAQHLVKPGGWKNIQDVLGVLPGPTIEGSQVIPTGLTRRGSKGSISSQVQGDNARVILVFFIGGCTFAEISALRFLSQQEELNVEFVVATTKLINGNTFLKTVMDTLDPDSLK</sequence>
<dbReference type="Gene3D" id="3.40.50.2060">
    <property type="match status" value="1"/>
</dbReference>
<dbReference type="Gene3D" id="1.25.40.850">
    <property type="match status" value="1"/>
</dbReference>
<dbReference type="FunFam" id="3.40.50.1910:FF:000005">
    <property type="entry name" value="vacuolar protein sorting-associated protein 33A isoform X1"/>
    <property type="match status" value="1"/>
</dbReference>
<dbReference type="InterPro" id="IPR043155">
    <property type="entry name" value="VPS33_dom3b"/>
</dbReference>
<protein>
    <recommendedName>
        <fullName evidence="6">Vacuolar protein sorting-associated protein 33A</fullName>
    </recommendedName>
</protein>